<feature type="compositionally biased region" description="Low complexity" evidence="2">
    <location>
        <begin position="394"/>
        <end position="406"/>
    </location>
</feature>
<dbReference type="AlphaFoldDB" id="A0A9Q0ME29"/>
<dbReference type="PANTHER" id="PTHR31353">
    <property type="entry name" value="FAM98"/>
    <property type="match status" value="1"/>
</dbReference>
<evidence type="ECO:0008006" key="5">
    <source>
        <dbReference type="Google" id="ProtNLM"/>
    </source>
</evidence>
<evidence type="ECO:0000256" key="1">
    <source>
        <dbReference type="ARBA" id="ARBA00007218"/>
    </source>
</evidence>
<gene>
    <name evidence="3" type="ORF">RDWZM_001322</name>
</gene>
<comment type="caution">
    <text evidence="3">The sequence shown here is derived from an EMBL/GenBank/DDBJ whole genome shotgun (WGS) entry which is preliminary data.</text>
</comment>
<evidence type="ECO:0000313" key="4">
    <source>
        <dbReference type="Proteomes" id="UP001142055"/>
    </source>
</evidence>
<dbReference type="EMBL" id="JAPWDV010000001">
    <property type="protein sequence ID" value="KAJ6222777.1"/>
    <property type="molecule type" value="Genomic_DNA"/>
</dbReference>
<protein>
    <recommendedName>
        <fullName evidence="5">Protein FAM98A</fullName>
    </recommendedName>
</protein>
<feature type="compositionally biased region" description="Polar residues" evidence="2">
    <location>
        <begin position="432"/>
        <end position="442"/>
    </location>
</feature>
<accession>A0A9Q0ME29</accession>
<dbReference type="Proteomes" id="UP001142055">
    <property type="component" value="Chromosome 1"/>
</dbReference>
<dbReference type="PANTHER" id="PTHR31353:SF1">
    <property type="entry name" value="PROTEIN FAM98B"/>
    <property type="match status" value="1"/>
</dbReference>
<feature type="region of interest" description="Disordered" evidence="2">
    <location>
        <begin position="316"/>
        <end position="406"/>
    </location>
</feature>
<dbReference type="OMA" id="DNMEFFL"/>
<keyword evidence="4" id="KW-1185">Reference proteome</keyword>
<dbReference type="OrthoDB" id="512356at2759"/>
<feature type="region of interest" description="Disordered" evidence="2">
    <location>
        <begin position="432"/>
        <end position="461"/>
    </location>
</feature>
<comment type="similarity">
    <text evidence="1">Belongs to the FAM98 family.</text>
</comment>
<evidence type="ECO:0000256" key="2">
    <source>
        <dbReference type="SAM" id="MobiDB-lite"/>
    </source>
</evidence>
<dbReference type="Pfam" id="PF10239">
    <property type="entry name" value="DUF2465"/>
    <property type="match status" value="1"/>
</dbReference>
<reference evidence="3" key="1">
    <citation type="submission" date="2022-12" db="EMBL/GenBank/DDBJ databases">
        <title>Genome assemblies of Blomia tropicalis.</title>
        <authorList>
            <person name="Cui Y."/>
        </authorList>
    </citation>
    <scope>NUCLEOTIDE SEQUENCE</scope>
    <source>
        <tissue evidence="3">Adult mites</tissue>
    </source>
</reference>
<organism evidence="3 4">
    <name type="scientific">Blomia tropicalis</name>
    <name type="common">Mite</name>
    <dbReference type="NCBI Taxonomy" id="40697"/>
    <lineage>
        <taxon>Eukaryota</taxon>
        <taxon>Metazoa</taxon>
        <taxon>Ecdysozoa</taxon>
        <taxon>Arthropoda</taxon>
        <taxon>Chelicerata</taxon>
        <taxon>Arachnida</taxon>
        <taxon>Acari</taxon>
        <taxon>Acariformes</taxon>
        <taxon>Sarcoptiformes</taxon>
        <taxon>Astigmata</taxon>
        <taxon>Glycyphagoidea</taxon>
        <taxon>Echimyopodidae</taxon>
        <taxon>Blomia</taxon>
    </lineage>
</organism>
<evidence type="ECO:0000313" key="3">
    <source>
        <dbReference type="EMBL" id="KAJ6222777.1"/>
    </source>
</evidence>
<dbReference type="GO" id="GO:0072669">
    <property type="term" value="C:tRNA-splicing ligase complex"/>
    <property type="evidence" value="ECO:0007669"/>
    <property type="project" value="TreeGrafter"/>
</dbReference>
<proteinExistence type="inferred from homology"/>
<feature type="compositionally biased region" description="Polar residues" evidence="2">
    <location>
        <begin position="351"/>
        <end position="377"/>
    </location>
</feature>
<name>A0A9Q0ME29_BLOTA</name>
<sequence length="461" mass="53017">MAASKDLTDVLEELCYPKPNAIKIDQLSLVEFSQIAHWISKQMKFFAKTDSIVHVIKDDTDLVSLNIELNSLFNEVDSIYSDSFSLQTINDRLEVLHSLSGDLIAVRLNYIKNESENDRSTELNPRKDLNTINICLAISDDLKDTKSYFQKVKHKLNSNLKLYEEDSLLLPDKKVLTSEQWTELKQLNETFRKGYSVRREMLLRRLDTTVNSFTWKNSDSSREIDVQLLKTVYKKCRDQLTITPGITLSHALAARSSDCNSLINDVISTKHANCVIDIPNIAGKANQGVQQRLQLHKYLIGSVPDRGGRPHEQVIPIKETFTQQKSQRENANNRRGRGRGGGGSEHRDNFNHNSNHRSGNYQPRQIPEQTSRVQNAGWQYDTDGYYGNGQQHDNYNNQGGRGQYNNQQWSQQDYGQYQGSYQRFDSYGQNTAQEPYYHSQNTRGRGRGGRGRGYQYRNNRY</sequence>
<dbReference type="InterPro" id="IPR018797">
    <property type="entry name" value="FAM98"/>
</dbReference>